<dbReference type="EMBL" id="CARXXK010000001">
    <property type="protein sequence ID" value="CAI6344736.1"/>
    <property type="molecule type" value="Genomic_DNA"/>
</dbReference>
<gene>
    <name evidence="1" type="ORF">MEUPH1_LOCUS1834</name>
</gene>
<evidence type="ECO:0000313" key="2">
    <source>
        <dbReference type="Proteomes" id="UP001160148"/>
    </source>
</evidence>
<sequence>MQAVGRYGHIIKQQFNNNNDDCVGGDEDDDDDVIIATKAVMPSGAVGSLEYNIHSAATFNPLISLAIAVAAVFATFTADCRAACAERVDYTPTPG</sequence>
<dbReference type="Proteomes" id="UP001160148">
    <property type="component" value="Unassembled WGS sequence"/>
</dbReference>
<evidence type="ECO:0000313" key="1">
    <source>
        <dbReference type="EMBL" id="CAI6344736.1"/>
    </source>
</evidence>
<name>A0AAV0VKF4_9HEMI</name>
<protein>
    <submittedName>
        <fullName evidence="1">Uncharacterized protein</fullName>
    </submittedName>
</protein>
<keyword evidence="2" id="KW-1185">Reference proteome</keyword>
<dbReference type="AlphaFoldDB" id="A0AAV0VKF4"/>
<proteinExistence type="predicted"/>
<accession>A0AAV0VKF4</accession>
<organism evidence="1 2">
    <name type="scientific">Macrosiphum euphorbiae</name>
    <name type="common">potato aphid</name>
    <dbReference type="NCBI Taxonomy" id="13131"/>
    <lineage>
        <taxon>Eukaryota</taxon>
        <taxon>Metazoa</taxon>
        <taxon>Ecdysozoa</taxon>
        <taxon>Arthropoda</taxon>
        <taxon>Hexapoda</taxon>
        <taxon>Insecta</taxon>
        <taxon>Pterygota</taxon>
        <taxon>Neoptera</taxon>
        <taxon>Paraneoptera</taxon>
        <taxon>Hemiptera</taxon>
        <taxon>Sternorrhyncha</taxon>
        <taxon>Aphidomorpha</taxon>
        <taxon>Aphidoidea</taxon>
        <taxon>Aphididae</taxon>
        <taxon>Macrosiphini</taxon>
        <taxon>Macrosiphum</taxon>
    </lineage>
</organism>
<comment type="caution">
    <text evidence="1">The sequence shown here is derived from an EMBL/GenBank/DDBJ whole genome shotgun (WGS) entry which is preliminary data.</text>
</comment>
<reference evidence="1 2" key="1">
    <citation type="submission" date="2023-01" db="EMBL/GenBank/DDBJ databases">
        <authorList>
            <person name="Whitehead M."/>
        </authorList>
    </citation>
    <scope>NUCLEOTIDE SEQUENCE [LARGE SCALE GENOMIC DNA]</scope>
</reference>